<gene>
    <name evidence="3" type="primary">ytpA</name>
    <name evidence="3" type="ORF">NCTC13149_01672</name>
</gene>
<dbReference type="PANTHER" id="PTHR11614">
    <property type="entry name" value="PHOSPHOLIPASE-RELATED"/>
    <property type="match status" value="1"/>
</dbReference>
<feature type="transmembrane region" description="Helical" evidence="1">
    <location>
        <begin position="174"/>
        <end position="193"/>
    </location>
</feature>
<dbReference type="InterPro" id="IPR022742">
    <property type="entry name" value="Hydrolase_4"/>
</dbReference>
<organism evidence="3 4">
    <name type="scientific">Peptoniphilus lacrimalis</name>
    <dbReference type="NCBI Taxonomy" id="33031"/>
    <lineage>
        <taxon>Bacteria</taxon>
        <taxon>Bacillati</taxon>
        <taxon>Bacillota</taxon>
        <taxon>Tissierellia</taxon>
        <taxon>Tissierellales</taxon>
        <taxon>Peptoniphilaceae</taxon>
        <taxon>Peptoniphilus</taxon>
    </lineage>
</organism>
<evidence type="ECO:0000256" key="1">
    <source>
        <dbReference type="SAM" id="Phobius"/>
    </source>
</evidence>
<dbReference type="STRING" id="1122949.GCA_000378725_01337"/>
<dbReference type="EMBL" id="UGSZ01000001">
    <property type="protein sequence ID" value="SUB57814.1"/>
    <property type="molecule type" value="Genomic_DNA"/>
</dbReference>
<evidence type="ECO:0000313" key="4">
    <source>
        <dbReference type="Proteomes" id="UP000255517"/>
    </source>
</evidence>
<dbReference type="Pfam" id="PF12146">
    <property type="entry name" value="Hydrolase_4"/>
    <property type="match status" value="1"/>
</dbReference>
<name>A0A379C6E8_9FIRM</name>
<reference evidence="3 4" key="1">
    <citation type="submission" date="2018-06" db="EMBL/GenBank/DDBJ databases">
        <authorList>
            <consortium name="Pathogen Informatics"/>
            <person name="Doyle S."/>
        </authorList>
    </citation>
    <scope>NUCLEOTIDE SEQUENCE [LARGE SCALE GENOMIC DNA]</scope>
    <source>
        <strain evidence="3 4">NCTC13149</strain>
    </source>
</reference>
<dbReference type="Gene3D" id="3.40.50.1820">
    <property type="entry name" value="alpha/beta hydrolase"/>
    <property type="match status" value="1"/>
</dbReference>
<evidence type="ECO:0000259" key="2">
    <source>
        <dbReference type="Pfam" id="PF12146"/>
    </source>
</evidence>
<protein>
    <submittedName>
        <fullName evidence="3">Phospholipase ytpA</fullName>
        <ecNumber evidence="3">3.1.1.-</ecNumber>
    </submittedName>
</protein>
<dbReference type="OrthoDB" id="9806902at2"/>
<accession>A0A379C6E8</accession>
<keyword evidence="1" id="KW-0812">Transmembrane</keyword>
<sequence>MFVKIIVLILIILFIPQAYFFLSDKKSKRYAWEAIANGEDFKLLCLDNLYIHGKIYKVPDPKAVVQIVHGALEHKERYMDLIKFLNKKGYSVVISDNRGHGESVNKKYPLGHINFLDQVIDDQLVINDYIKSLSDKDIYMIGHSMGSMIARNFLKNYDYRIKKLVLTGTVTYNPLVYFAIFVGNIINFYMGFYGNSKILKKLYSSGMSEGWLSFNEENLMEAKNDKLMLESFTNRGYLTVFHAMKELKNYRAYKLKNKDLKILSITGDCDQVVGGKKGLMDTIKTLKKIGYKNVSYFIMPHMKHEVLRENNKEDVFKIIEEFFNS</sequence>
<dbReference type="GO" id="GO:0016787">
    <property type="term" value="F:hydrolase activity"/>
    <property type="evidence" value="ECO:0007669"/>
    <property type="project" value="UniProtKB-KW"/>
</dbReference>
<keyword evidence="3" id="KW-0378">Hydrolase</keyword>
<feature type="transmembrane region" description="Helical" evidence="1">
    <location>
        <begin position="6"/>
        <end position="22"/>
    </location>
</feature>
<keyword evidence="1" id="KW-0472">Membrane</keyword>
<dbReference type="Proteomes" id="UP000255517">
    <property type="component" value="Unassembled WGS sequence"/>
</dbReference>
<dbReference type="InterPro" id="IPR029058">
    <property type="entry name" value="AB_hydrolase_fold"/>
</dbReference>
<dbReference type="InterPro" id="IPR051044">
    <property type="entry name" value="MAG_DAG_Lipase"/>
</dbReference>
<dbReference type="AlphaFoldDB" id="A0A379C6E8"/>
<keyword evidence="1" id="KW-1133">Transmembrane helix</keyword>
<dbReference type="EC" id="3.1.1.-" evidence="3"/>
<evidence type="ECO:0000313" key="3">
    <source>
        <dbReference type="EMBL" id="SUB57814.1"/>
    </source>
</evidence>
<proteinExistence type="predicted"/>
<dbReference type="RefSeq" id="WP_009345708.1">
    <property type="nucleotide sequence ID" value="NZ_CP165621.1"/>
</dbReference>
<feature type="domain" description="Serine aminopeptidase S33" evidence="2">
    <location>
        <begin position="60"/>
        <end position="310"/>
    </location>
</feature>
<dbReference type="SUPFAM" id="SSF53474">
    <property type="entry name" value="alpha/beta-Hydrolases"/>
    <property type="match status" value="1"/>
</dbReference>